<reference evidence="2 3" key="1">
    <citation type="submission" date="2019-02" db="EMBL/GenBank/DDBJ databases">
        <title>Deep-cultivation of Planctomycetes and their phenomic and genomic characterization uncovers novel biology.</title>
        <authorList>
            <person name="Wiegand S."/>
            <person name="Jogler M."/>
            <person name="Boedeker C."/>
            <person name="Pinto D."/>
            <person name="Vollmers J."/>
            <person name="Rivas-Marin E."/>
            <person name="Kohn T."/>
            <person name="Peeters S.H."/>
            <person name="Heuer A."/>
            <person name="Rast P."/>
            <person name="Oberbeckmann S."/>
            <person name="Bunk B."/>
            <person name="Jeske O."/>
            <person name="Meyerdierks A."/>
            <person name="Storesund J.E."/>
            <person name="Kallscheuer N."/>
            <person name="Luecker S."/>
            <person name="Lage O.M."/>
            <person name="Pohl T."/>
            <person name="Merkel B.J."/>
            <person name="Hornburger P."/>
            <person name="Mueller R.-W."/>
            <person name="Bruemmer F."/>
            <person name="Labrenz M."/>
            <person name="Spormann A.M."/>
            <person name="Op den Camp H."/>
            <person name="Overmann J."/>
            <person name="Amann R."/>
            <person name="Jetten M.S.M."/>
            <person name="Mascher T."/>
            <person name="Medema M.H."/>
            <person name="Devos D.P."/>
            <person name="Kaster A.-K."/>
            <person name="Ovreas L."/>
            <person name="Rohde M."/>
            <person name="Galperin M.Y."/>
            <person name="Jogler C."/>
        </authorList>
    </citation>
    <scope>NUCLEOTIDE SEQUENCE [LARGE SCALE GENOMIC DNA]</scope>
    <source>
        <strain evidence="2 3">K22_7</strain>
    </source>
</reference>
<proteinExistence type="predicted"/>
<dbReference type="KEGG" id="rlc:K227x_40370"/>
<name>A0A517NET6_9BACT</name>
<dbReference type="AlphaFoldDB" id="A0A517NET6"/>
<dbReference type="Proteomes" id="UP000318538">
    <property type="component" value="Chromosome"/>
</dbReference>
<dbReference type="EMBL" id="CP036525">
    <property type="protein sequence ID" value="QDT05636.1"/>
    <property type="molecule type" value="Genomic_DNA"/>
</dbReference>
<keyword evidence="3" id="KW-1185">Reference proteome</keyword>
<evidence type="ECO:0008006" key="4">
    <source>
        <dbReference type="Google" id="ProtNLM"/>
    </source>
</evidence>
<evidence type="ECO:0000313" key="3">
    <source>
        <dbReference type="Proteomes" id="UP000318538"/>
    </source>
</evidence>
<organism evidence="2 3">
    <name type="scientific">Rubripirellula lacrimiformis</name>
    <dbReference type="NCBI Taxonomy" id="1930273"/>
    <lineage>
        <taxon>Bacteria</taxon>
        <taxon>Pseudomonadati</taxon>
        <taxon>Planctomycetota</taxon>
        <taxon>Planctomycetia</taxon>
        <taxon>Pirellulales</taxon>
        <taxon>Pirellulaceae</taxon>
        <taxon>Rubripirellula</taxon>
    </lineage>
</organism>
<dbReference type="PROSITE" id="PS51257">
    <property type="entry name" value="PROKAR_LIPOPROTEIN"/>
    <property type="match status" value="1"/>
</dbReference>
<accession>A0A517NET6</accession>
<evidence type="ECO:0000256" key="1">
    <source>
        <dbReference type="SAM" id="SignalP"/>
    </source>
</evidence>
<dbReference type="RefSeq" id="WP_218933360.1">
    <property type="nucleotide sequence ID" value="NZ_CP036525.1"/>
</dbReference>
<sequence length="57" mass="5934" precursor="true">MSRLFCLASLLLMLAVVGCGSSDSTNIMESADQAAIDAYDAQVAADEAAMGNYEEAK</sequence>
<feature type="signal peptide" evidence="1">
    <location>
        <begin position="1"/>
        <end position="21"/>
    </location>
</feature>
<protein>
    <recommendedName>
        <fullName evidence="4">Secreted protein</fullName>
    </recommendedName>
</protein>
<evidence type="ECO:0000313" key="2">
    <source>
        <dbReference type="EMBL" id="QDT05636.1"/>
    </source>
</evidence>
<keyword evidence="1" id="KW-0732">Signal</keyword>
<feature type="chain" id="PRO_5021917570" description="Secreted protein" evidence="1">
    <location>
        <begin position="22"/>
        <end position="57"/>
    </location>
</feature>
<gene>
    <name evidence="2" type="ORF">K227x_40370</name>
</gene>